<dbReference type="Pfam" id="PF16594">
    <property type="entry name" value="ATP-synt_Z"/>
    <property type="match status" value="1"/>
</dbReference>
<reference evidence="3" key="1">
    <citation type="submission" date="2022-02" db="EMBL/GenBank/DDBJ databases">
        <authorList>
            <person name="Henning P.M."/>
            <person name="McCubbin A.G."/>
            <person name="Shore J.S."/>
        </authorList>
    </citation>
    <scope>NUCLEOTIDE SEQUENCE</scope>
    <source>
        <strain evidence="3">F60SS</strain>
        <tissue evidence="3">Leaves</tissue>
    </source>
</reference>
<dbReference type="OrthoDB" id="1423823at2759"/>
<evidence type="ECO:0000256" key="1">
    <source>
        <dbReference type="SAM" id="MobiDB-lite"/>
    </source>
</evidence>
<feature type="transmembrane region" description="Helical" evidence="2">
    <location>
        <begin position="56"/>
        <end position="77"/>
    </location>
</feature>
<dbReference type="EMBL" id="JAKUCV010006909">
    <property type="protein sequence ID" value="KAJ4825424.1"/>
    <property type="molecule type" value="Genomic_DNA"/>
</dbReference>
<name>A0A9Q0F5S4_9ROSI</name>
<comment type="caution">
    <text evidence="3">The sequence shown here is derived from an EMBL/GenBank/DDBJ whole genome shotgun (WGS) entry which is preliminary data.</text>
</comment>
<feature type="region of interest" description="Disordered" evidence="1">
    <location>
        <begin position="84"/>
        <end position="106"/>
    </location>
</feature>
<dbReference type="PANTHER" id="PTHR35165">
    <property type="entry name" value="OS08G0113900 PROTEIN"/>
    <property type="match status" value="1"/>
</dbReference>
<evidence type="ECO:0000256" key="2">
    <source>
        <dbReference type="SAM" id="Phobius"/>
    </source>
</evidence>
<organism evidence="3 4">
    <name type="scientific">Turnera subulata</name>
    <dbReference type="NCBI Taxonomy" id="218843"/>
    <lineage>
        <taxon>Eukaryota</taxon>
        <taxon>Viridiplantae</taxon>
        <taxon>Streptophyta</taxon>
        <taxon>Embryophyta</taxon>
        <taxon>Tracheophyta</taxon>
        <taxon>Spermatophyta</taxon>
        <taxon>Magnoliopsida</taxon>
        <taxon>eudicotyledons</taxon>
        <taxon>Gunneridae</taxon>
        <taxon>Pentapetalae</taxon>
        <taxon>rosids</taxon>
        <taxon>fabids</taxon>
        <taxon>Malpighiales</taxon>
        <taxon>Passifloraceae</taxon>
        <taxon>Turnera</taxon>
    </lineage>
</organism>
<proteinExistence type="predicted"/>
<feature type="transmembrane region" description="Helical" evidence="2">
    <location>
        <begin position="20"/>
        <end position="44"/>
    </location>
</feature>
<dbReference type="InterPro" id="IPR032238">
    <property type="entry name" value="ATP-synth_Z"/>
</dbReference>
<accession>A0A9Q0F5S4</accession>
<dbReference type="PANTHER" id="PTHR35165:SF1">
    <property type="entry name" value="OS04G0577375 PROTEIN"/>
    <property type="match status" value="1"/>
</dbReference>
<evidence type="ECO:0000313" key="4">
    <source>
        <dbReference type="Proteomes" id="UP001141552"/>
    </source>
</evidence>
<keyword evidence="2" id="KW-1133">Transmembrane helix</keyword>
<dbReference type="AlphaFoldDB" id="A0A9Q0F5S4"/>
<keyword evidence="4" id="KW-1185">Reference proteome</keyword>
<gene>
    <name evidence="3" type="ORF">Tsubulata_010350</name>
</gene>
<keyword evidence="2" id="KW-0472">Membrane</keyword>
<evidence type="ECO:0000313" key="3">
    <source>
        <dbReference type="EMBL" id="KAJ4825424.1"/>
    </source>
</evidence>
<reference evidence="3" key="2">
    <citation type="journal article" date="2023" name="Plants (Basel)">
        <title>Annotation of the Turnera subulata (Passifloraceae) Draft Genome Reveals the S-Locus Evolved after the Divergence of Turneroideae from Passifloroideae in a Stepwise Manner.</title>
        <authorList>
            <person name="Henning P.M."/>
            <person name="Roalson E.H."/>
            <person name="Mir W."/>
            <person name="McCubbin A.G."/>
            <person name="Shore J.S."/>
        </authorList>
    </citation>
    <scope>NUCLEOTIDE SEQUENCE</scope>
    <source>
        <strain evidence="3">F60SS</strain>
    </source>
</reference>
<sequence length="106" mass="12218">MGAYKEEEKNVANDQEAEKIVRSSIACLWSFLVSMVGGFVLVWWEYKYHATNSQLWMVPFGLILFVTPVIAWFAVLVSETCDSKEDREDIKKKKKSHQLNDSTNNV</sequence>
<keyword evidence="2" id="KW-0812">Transmembrane</keyword>
<protein>
    <submittedName>
        <fullName evidence="3">Uncharacterized protein</fullName>
    </submittedName>
</protein>
<dbReference type="Proteomes" id="UP001141552">
    <property type="component" value="Unassembled WGS sequence"/>
</dbReference>